<feature type="compositionally biased region" description="Polar residues" evidence="1">
    <location>
        <begin position="494"/>
        <end position="505"/>
    </location>
</feature>
<feature type="compositionally biased region" description="Gly residues" evidence="1">
    <location>
        <begin position="323"/>
        <end position="337"/>
    </location>
</feature>
<name>A0A0L0F9X1_9EUKA</name>
<feature type="compositionally biased region" description="Low complexity" evidence="1">
    <location>
        <begin position="402"/>
        <end position="468"/>
    </location>
</feature>
<gene>
    <name evidence="2" type="ORF">SARC_14526</name>
</gene>
<reference evidence="2 3" key="1">
    <citation type="submission" date="2011-02" db="EMBL/GenBank/DDBJ databases">
        <title>The Genome Sequence of Sphaeroforma arctica JP610.</title>
        <authorList>
            <consortium name="The Broad Institute Genome Sequencing Platform"/>
            <person name="Russ C."/>
            <person name="Cuomo C."/>
            <person name="Young S.K."/>
            <person name="Zeng Q."/>
            <person name="Gargeya S."/>
            <person name="Alvarado L."/>
            <person name="Berlin A."/>
            <person name="Chapman S.B."/>
            <person name="Chen Z."/>
            <person name="Freedman E."/>
            <person name="Gellesch M."/>
            <person name="Goldberg J."/>
            <person name="Griggs A."/>
            <person name="Gujja S."/>
            <person name="Heilman E."/>
            <person name="Heiman D."/>
            <person name="Howarth C."/>
            <person name="Mehta T."/>
            <person name="Neiman D."/>
            <person name="Pearson M."/>
            <person name="Roberts A."/>
            <person name="Saif S."/>
            <person name="Shea T."/>
            <person name="Shenoy N."/>
            <person name="Sisk P."/>
            <person name="Stolte C."/>
            <person name="Sykes S."/>
            <person name="White J."/>
            <person name="Yandava C."/>
            <person name="Burger G."/>
            <person name="Gray M.W."/>
            <person name="Holland P.W.H."/>
            <person name="King N."/>
            <person name="Lang F.B.F."/>
            <person name="Roger A.J."/>
            <person name="Ruiz-Trillo I."/>
            <person name="Haas B."/>
            <person name="Nusbaum C."/>
            <person name="Birren B."/>
        </authorList>
    </citation>
    <scope>NUCLEOTIDE SEQUENCE [LARGE SCALE GENOMIC DNA]</scope>
    <source>
        <strain evidence="2 3">JP610</strain>
    </source>
</reference>
<evidence type="ECO:0000313" key="3">
    <source>
        <dbReference type="Proteomes" id="UP000054560"/>
    </source>
</evidence>
<keyword evidence="3" id="KW-1185">Reference proteome</keyword>
<sequence>SDTLPLSLSMVEEDEGDHISTAKGIETYLLHHLKQQQENIKQLQFLHHQVQDFQQENGSEIQELTTVSLDLRSVYSQLEVCESVLYTRISEYVCHGCRSVIEGTNVVPIRGDDVSIKHRKILLASVPRNRFTGSLINTTHLAQQQFNSSPSNAHARKSVQMIDNCEGYPHTSTTSSNANTRDVSGTTQYEINSANGYSRNTIQNNLPFNEQPRTRRNIVRPLLMSNSTDYPHAKRLSLSGVPVTPDSLYDYDIDELDDDEDDGDFVVDDSRNVSRRPCSSNVSIGPNGFAPPPPSQVQMTRHMTMKANQKKRKSKMAHMNDSGGMGGPGLGTFGNGSGNNNVNVGASENVMRMNTQSAQLAQAQAQAQTKAHLQSQQQAQQQQLQQHQQLLQQQQQMHAQQQHQLQQHQQQLQQQQQLHAQQHQYPPKAQPRQQQHQHTQQQHQHTQQQQHHQQQQQHLQQRQHQQPHVPLVRGGQGQGGMAPDQGYAGGSADIQLNTHSHNNTPKRVDGRNIAASGGMAGGARVEGYDPYGKLMYGSGCHEPGCTGHGNGKHCDPRGNRTEVCLYLSARMLTTL</sequence>
<accession>A0A0L0F9X1</accession>
<dbReference type="eggNOG" id="ENOG502SDS6">
    <property type="taxonomic scope" value="Eukaryota"/>
</dbReference>
<dbReference type="GeneID" id="25915030"/>
<feature type="region of interest" description="Disordered" evidence="1">
    <location>
        <begin position="310"/>
        <end position="345"/>
    </location>
</feature>
<feature type="non-terminal residue" evidence="2">
    <location>
        <position position="1"/>
    </location>
</feature>
<dbReference type="RefSeq" id="XP_014146815.1">
    <property type="nucleotide sequence ID" value="XM_014291340.1"/>
</dbReference>
<dbReference type="EMBL" id="KQ246331">
    <property type="protein sequence ID" value="KNC72913.1"/>
    <property type="molecule type" value="Genomic_DNA"/>
</dbReference>
<protein>
    <submittedName>
        <fullName evidence="2">Uncharacterized protein</fullName>
    </submittedName>
</protein>
<dbReference type="Proteomes" id="UP000054560">
    <property type="component" value="Unassembled WGS sequence"/>
</dbReference>
<dbReference type="STRING" id="667725.A0A0L0F9X1"/>
<feature type="region of interest" description="Disordered" evidence="1">
    <location>
        <begin position="268"/>
        <end position="298"/>
    </location>
</feature>
<feature type="region of interest" description="Disordered" evidence="1">
    <location>
        <begin position="402"/>
        <end position="519"/>
    </location>
</feature>
<evidence type="ECO:0000313" key="2">
    <source>
        <dbReference type="EMBL" id="KNC72913.1"/>
    </source>
</evidence>
<dbReference type="AlphaFoldDB" id="A0A0L0F9X1"/>
<evidence type="ECO:0000256" key="1">
    <source>
        <dbReference type="SAM" id="MobiDB-lite"/>
    </source>
</evidence>
<proteinExistence type="predicted"/>
<organism evidence="2 3">
    <name type="scientific">Sphaeroforma arctica JP610</name>
    <dbReference type="NCBI Taxonomy" id="667725"/>
    <lineage>
        <taxon>Eukaryota</taxon>
        <taxon>Ichthyosporea</taxon>
        <taxon>Ichthyophonida</taxon>
        <taxon>Sphaeroforma</taxon>
    </lineage>
</organism>